<comment type="caution">
    <text evidence="1">The sequence shown here is derived from an EMBL/GenBank/DDBJ whole genome shotgun (WGS) entry which is preliminary data.</text>
</comment>
<proteinExistence type="predicted"/>
<organism evidence="1 2">
    <name type="scientific">Candidatus Campbellbacteria bacterium RIFCSPLOWO2_01_FULL_34_15</name>
    <dbReference type="NCBI Taxonomy" id="1797579"/>
    <lineage>
        <taxon>Bacteria</taxon>
        <taxon>Candidatus Campbelliibacteriota</taxon>
    </lineage>
</organism>
<dbReference type="EMBL" id="MFAB01000024">
    <property type="protein sequence ID" value="OGD68512.1"/>
    <property type="molecule type" value="Genomic_DNA"/>
</dbReference>
<dbReference type="AlphaFoldDB" id="A0A1F5EM97"/>
<sequence length="221" mass="26459">MSKKEFYIEKIGQRGKIKIYTVDGFIVRRDLDEEFVNFGQHFRYKCIPEYEFWLDKEATPDERKFYIDHLLVEWKMMKNGTHYKEACVRADEKERTERKRTETKNNIHIKQIGEAKGKIKIWIINGKAVRDSRDIDFTEGGHDFVYSYVPKNEVWIDNDITEEERPFVILHELFERSLMKKGTSYGDAHIKASEIEWKARHDDKKLVKMLKKLGYNTLISK</sequence>
<gene>
    <name evidence="1" type="ORF">A2996_02395</name>
</gene>
<evidence type="ECO:0000313" key="2">
    <source>
        <dbReference type="Proteomes" id="UP000176865"/>
    </source>
</evidence>
<reference evidence="1 2" key="1">
    <citation type="journal article" date="2016" name="Nat. Commun.">
        <title>Thousands of microbial genomes shed light on interconnected biogeochemical processes in an aquifer system.</title>
        <authorList>
            <person name="Anantharaman K."/>
            <person name="Brown C.T."/>
            <person name="Hug L.A."/>
            <person name="Sharon I."/>
            <person name="Castelle C.J."/>
            <person name="Probst A.J."/>
            <person name="Thomas B.C."/>
            <person name="Singh A."/>
            <person name="Wilkins M.J."/>
            <person name="Karaoz U."/>
            <person name="Brodie E.L."/>
            <person name="Williams K.H."/>
            <person name="Hubbard S.S."/>
            <person name="Banfield J.F."/>
        </authorList>
    </citation>
    <scope>NUCLEOTIDE SEQUENCE [LARGE SCALE GENOMIC DNA]</scope>
</reference>
<protein>
    <submittedName>
        <fullName evidence="1">Uncharacterized protein</fullName>
    </submittedName>
</protein>
<name>A0A1F5EM97_9BACT</name>
<dbReference type="Proteomes" id="UP000176865">
    <property type="component" value="Unassembled WGS sequence"/>
</dbReference>
<evidence type="ECO:0000313" key="1">
    <source>
        <dbReference type="EMBL" id="OGD68512.1"/>
    </source>
</evidence>
<accession>A0A1F5EM97</accession>